<name>A0A2I0ANE8_9ASPA</name>
<proteinExistence type="predicted"/>
<dbReference type="Proteomes" id="UP000236161">
    <property type="component" value="Unassembled WGS sequence"/>
</dbReference>
<keyword evidence="3" id="KW-1185">Reference proteome</keyword>
<protein>
    <submittedName>
        <fullName evidence="2">Uncharacterized protein</fullName>
    </submittedName>
</protein>
<evidence type="ECO:0000313" key="3">
    <source>
        <dbReference type="Proteomes" id="UP000236161"/>
    </source>
</evidence>
<dbReference type="EMBL" id="KZ451969">
    <property type="protein sequence ID" value="PKA57090.1"/>
    <property type="molecule type" value="Genomic_DNA"/>
</dbReference>
<sequence length="87" mass="9447">MQHASSKHANQGSACPSCYRSPEKVPRSKGQALFTDSGPSSGRQAARAQNLFPSFPPENQDKAAPSAAYKYQETGFMKKDRKGGDDR</sequence>
<evidence type="ECO:0000313" key="2">
    <source>
        <dbReference type="EMBL" id="PKA57090.1"/>
    </source>
</evidence>
<evidence type="ECO:0000256" key="1">
    <source>
        <dbReference type="SAM" id="MobiDB-lite"/>
    </source>
</evidence>
<feature type="region of interest" description="Disordered" evidence="1">
    <location>
        <begin position="1"/>
        <end position="87"/>
    </location>
</feature>
<dbReference type="AlphaFoldDB" id="A0A2I0ANE8"/>
<feature type="compositionally biased region" description="Basic and acidic residues" evidence="1">
    <location>
        <begin position="76"/>
        <end position="87"/>
    </location>
</feature>
<reference evidence="2 3" key="1">
    <citation type="journal article" date="2017" name="Nature">
        <title>The Apostasia genome and the evolution of orchids.</title>
        <authorList>
            <person name="Zhang G.Q."/>
            <person name="Liu K.W."/>
            <person name="Li Z."/>
            <person name="Lohaus R."/>
            <person name="Hsiao Y.Y."/>
            <person name="Niu S.C."/>
            <person name="Wang J.Y."/>
            <person name="Lin Y.C."/>
            <person name="Xu Q."/>
            <person name="Chen L.J."/>
            <person name="Yoshida K."/>
            <person name="Fujiwara S."/>
            <person name="Wang Z.W."/>
            <person name="Zhang Y.Q."/>
            <person name="Mitsuda N."/>
            <person name="Wang M."/>
            <person name="Liu G.H."/>
            <person name="Pecoraro L."/>
            <person name="Huang H.X."/>
            <person name="Xiao X.J."/>
            <person name="Lin M."/>
            <person name="Wu X.Y."/>
            <person name="Wu W.L."/>
            <person name="Chen Y.Y."/>
            <person name="Chang S.B."/>
            <person name="Sakamoto S."/>
            <person name="Ohme-Takagi M."/>
            <person name="Yagi M."/>
            <person name="Zeng S.J."/>
            <person name="Shen C.Y."/>
            <person name="Yeh C.M."/>
            <person name="Luo Y.B."/>
            <person name="Tsai W.C."/>
            <person name="Van de Peer Y."/>
            <person name="Liu Z.J."/>
        </authorList>
    </citation>
    <scope>NUCLEOTIDE SEQUENCE [LARGE SCALE GENOMIC DNA]</scope>
    <source>
        <strain evidence="3">cv. Shenzhen</strain>
        <tissue evidence="2">Stem</tissue>
    </source>
</reference>
<organism evidence="2 3">
    <name type="scientific">Apostasia shenzhenica</name>
    <dbReference type="NCBI Taxonomy" id="1088818"/>
    <lineage>
        <taxon>Eukaryota</taxon>
        <taxon>Viridiplantae</taxon>
        <taxon>Streptophyta</taxon>
        <taxon>Embryophyta</taxon>
        <taxon>Tracheophyta</taxon>
        <taxon>Spermatophyta</taxon>
        <taxon>Magnoliopsida</taxon>
        <taxon>Liliopsida</taxon>
        <taxon>Asparagales</taxon>
        <taxon>Orchidaceae</taxon>
        <taxon>Apostasioideae</taxon>
        <taxon>Apostasia</taxon>
    </lineage>
</organism>
<gene>
    <name evidence="2" type="ORF">AXF42_Ash002394</name>
</gene>
<accession>A0A2I0ANE8</accession>